<evidence type="ECO:0000313" key="6">
    <source>
        <dbReference type="Proteomes" id="UP000623307"/>
    </source>
</evidence>
<keyword evidence="3" id="KW-0489">Methyltransferase</keyword>
<evidence type="ECO:0000313" key="3">
    <source>
        <dbReference type="EMBL" id="SPC06436.1"/>
    </source>
</evidence>
<name>A0A375FYJ0_9BURK</name>
<dbReference type="InterPro" id="IPR029063">
    <property type="entry name" value="SAM-dependent_MTases_sf"/>
</dbReference>
<dbReference type="InterPro" id="IPR013216">
    <property type="entry name" value="Methyltransf_11"/>
</dbReference>
<evidence type="ECO:0000313" key="2">
    <source>
        <dbReference type="EMBL" id="QRQ92686.1"/>
    </source>
</evidence>
<reference evidence="2 6" key="3">
    <citation type="submission" date="2021-02" db="EMBL/GenBank/DDBJ databases">
        <title>Complete Genome Sequence of Cupriavidus oxalaticus Strain Ox1, a Soil Oxalate-Degrading Species.</title>
        <authorList>
            <person name="Palmieri F."/>
            <person name="Udriet P."/>
            <person name="Deuasquier M."/>
            <person name="Beaudoing E."/>
            <person name="Johnson S.L."/>
            <person name="Davenport K.W."/>
            <person name="Chain P.S."/>
            <person name="Bindschedler S."/>
            <person name="Junier P."/>
        </authorList>
    </citation>
    <scope>NUCLEOTIDE SEQUENCE [LARGE SCALE GENOMIC DNA]</scope>
    <source>
        <strain evidence="2 6">Ox1</strain>
    </source>
</reference>
<sequence length="284" mass="30180">MALPNAGRPSVDYPNADNLFAGAIPDVYASLMVPMIFAPYAADLAERIAALQPRRVLELAAGTGVLTRELARRLAPGAIIVATDLNAPMLARAQAEGTERPVTWREADAMALPFGDASFDLVACQFGVMFFPDKARAFAEARRVLVPGGTLVFNVWDRIEFNAFARDVTAALARLFPGSPPDFMARTPHGYHSQAAIEQDLRHGGFTAPPLFETVTATSRADAARIPAVAYCQGTPLRADLERRGPDALARATDACAQAFRAAYGNGPVSGPMQAHVVMAAASA</sequence>
<dbReference type="GO" id="GO:0008757">
    <property type="term" value="F:S-adenosylmethionine-dependent methyltransferase activity"/>
    <property type="evidence" value="ECO:0007669"/>
    <property type="project" value="InterPro"/>
</dbReference>
<dbReference type="Proteomes" id="UP000623307">
    <property type="component" value="Chromosome 2"/>
</dbReference>
<organism evidence="3 5">
    <name type="scientific">Cupriavidus oxalaticus</name>
    <dbReference type="NCBI Taxonomy" id="96344"/>
    <lineage>
        <taxon>Bacteria</taxon>
        <taxon>Pseudomonadati</taxon>
        <taxon>Pseudomonadota</taxon>
        <taxon>Betaproteobacteria</taxon>
        <taxon>Burkholderiales</taxon>
        <taxon>Burkholderiaceae</taxon>
        <taxon>Cupriavidus</taxon>
    </lineage>
</organism>
<reference evidence="5" key="1">
    <citation type="submission" date="2018-01" db="EMBL/GenBank/DDBJ databases">
        <authorList>
            <person name="Gaut B.S."/>
            <person name="Morton B.R."/>
            <person name="Clegg M.T."/>
            <person name="Duvall M.R."/>
        </authorList>
    </citation>
    <scope>NUCLEOTIDE SEQUENCE [LARGE SCALE GENOMIC DNA]</scope>
</reference>
<dbReference type="SUPFAM" id="SSF53335">
    <property type="entry name" value="S-adenosyl-L-methionine-dependent methyltransferases"/>
    <property type="match status" value="1"/>
</dbReference>
<dbReference type="RefSeq" id="WP_063238756.1">
    <property type="nucleotide sequence ID" value="NZ_CP069810.1"/>
</dbReference>
<dbReference type="Proteomes" id="UP000256862">
    <property type="component" value="Chromosome CO2235"/>
</dbReference>
<protein>
    <submittedName>
        <fullName evidence="2">Methyltransferase domain-containing protein</fullName>
    </submittedName>
    <submittedName>
        <fullName evidence="3">Methyltransferase, ubiE/COQ5 family</fullName>
    </submittedName>
    <submittedName>
        <fullName evidence="4">S-adenosyl-L-methionine (SAM)-dependent methyltransferase PhcB</fullName>
    </submittedName>
</protein>
<keyword evidence="3" id="KW-0808">Transferase</keyword>
<feature type="domain" description="Methyltransferase type 11" evidence="1">
    <location>
        <begin position="57"/>
        <end position="153"/>
    </location>
</feature>
<gene>
    <name evidence="4" type="primary">phcB</name>
    <name evidence="4" type="ORF">CO2235_150236</name>
    <name evidence="3" type="ORF">CO2235_U590012</name>
    <name evidence="2" type="ORF">JTE92_21360</name>
</gene>
<dbReference type="OrthoDB" id="529208at2"/>
<evidence type="ECO:0000313" key="4">
    <source>
        <dbReference type="EMBL" id="SPC12581.1"/>
    </source>
</evidence>
<dbReference type="EMBL" id="OGUS01000115">
    <property type="protein sequence ID" value="SPC12581.1"/>
    <property type="molecule type" value="Genomic_DNA"/>
</dbReference>
<evidence type="ECO:0000259" key="1">
    <source>
        <dbReference type="Pfam" id="PF08241"/>
    </source>
</evidence>
<dbReference type="EMBL" id="CP069812">
    <property type="protein sequence ID" value="QRQ92686.1"/>
    <property type="molecule type" value="Genomic_DNA"/>
</dbReference>
<dbReference type="AlphaFoldDB" id="A0A375FYJ0"/>
<keyword evidence="6" id="KW-1185">Reference proteome</keyword>
<dbReference type="GO" id="GO:0032259">
    <property type="term" value="P:methylation"/>
    <property type="evidence" value="ECO:0007669"/>
    <property type="project" value="UniProtKB-KW"/>
</dbReference>
<dbReference type="EMBL" id="OGUS01000064">
    <property type="protein sequence ID" value="SPC06436.1"/>
    <property type="molecule type" value="Genomic_DNA"/>
</dbReference>
<proteinExistence type="predicted"/>
<dbReference type="Gene3D" id="3.40.50.150">
    <property type="entry name" value="Vaccinia Virus protein VP39"/>
    <property type="match status" value="1"/>
</dbReference>
<evidence type="ECO:0000313" key="5">
    <source>
        <dbReference type="Proteomes" id="UP000256862"/>
    </source>
</evidence>
<accession>A0A375FYJ0</accession>
<dbReference type="CDD" id="cd02440">
    <property type="entry name" value="AdoMet_MTases"/>
    <property type="match status" value="1"/>
</dbReference>
<reference evidence="3 5" key="2">
    <citation type="submission" date="2018-01" db="EMBL/GenBank/DDBJ databases">
        <authorList>
            <person name="Clerissi C."/>
        </authorList>
    </citation>
    <scope>NUCLEOTIDE SEQUENCE</scope>
    <source>
        <strain evidence="3">Cupriavidus oxalaticus LMG 2235</strain>
    </source>
</reference>
<dbReference type="GeneID" id="303492103"/>
<dbReference type="Pfam" id="PF08241">
    <property type="entry name" value="Methyltransf_11"/>
    <property type="match status" value="1"/>
</dbReference>
<dbReference type="PANTHER" id="PTHR43591:SF24">
    <property type="entry name" value="2-METHOXY-6-POLYPRENYL-1,4-BENZOQUINOL METHYLASE, MITOCHONDRIAL"/>
    <property type="match status" value="1"/>
</dbReference>
<dbReference type="PANTHER" id="PTHR43591">
    <property type="entry name" value="METHYLTRANSFERASE"/>
    <property type="match status" value="1"/>
</dbReference>